<comment type="similarity">
    <text evidence="1">Belongs to the UDP-glycosyltransferase family.</text>
</comment>
<evidence type="ECO:0008006" key="4">
    <source>
        <dbReference type="Google" id="ProtNLM"/>
    </source>
</evidence>
<organism evidence="3">
    <name type="scientific">Picea sitchensis</name>
    <name type="common">Sitka spruce</name>
    <name type="synonym">Pinus sitchensis</name>
    <dbReference type="NCBI Taxonomy" id="3332"/>
    <lineage>
        <taxon>Eukaryota</taxon>
        <taxon>Viridiplantae</taxon>
        <taxon>Streptophyta</taxon>
        <taxon>Embryophyta</taxon>
        <taxon>Tracheophyta</taxon>
        <taxon>Spermatophyta</taxon>
        <taxon>Pinopsida</taxon>
        <taxon>Pinidae</taxon>
        <taxon>Conifers I</taxon>
        <taxon>Pinales</taxon>
        <taxon>Pinaceae</taxon>
        <taxon>Picea</taxon>
    </lineage>
</organism>
<dbReference type="GO" id="GO:0008194">
    <property type="term" value="F:UDP-glycosyltransferase activity"/>
    <property type="evidence" value="ECO:0007669"/>
    <property type="project" value="InterPro"/>
</dbReference>
<dbReference type="EMBL" id="BT123253">
    <property type="protein sequence ID" value="ADE76584.1"/>
    <property type="molecule type" value="mRNA"/>
</dbReference>
<dbReference type="FunFam" id="3.40.50.2000:FF:000056">
    <property type="entry name" value="Glycosyltransferase"/>
    <property type="match status" value="1"/>
</dbReference>
<dbReference type="PANTHER" id="PTHR48045">
    <property type="entry name" value="UDP-GLYCOSYLTRANSFERASE 72B1"/>
    <property type="match status" value="1"/>
</dbReference>
<sequence>MSPTDLPSFLQATEMSDFMLHVIFLSFQSVREAGWVLTNSVYELETEAIQYSMQTTTPLCSVGPLLPSGYFDNHQALDSDFATWLDSNPRHSVIYVSFGDCARVSQSQIEEIAIGLLESRISFFWALPPETVKSDATLSEILPDGFLDQIKGKGVVVSSWSRHHHLALLSHRSIGGFFTPCDWNSILQSLCIGVPLLGFPLHADQYTNCMLVSDEMGIAMKVRHSGIEGETIGSKEIARNVKALMRGEGGKRARKNMKRLRRIATKATIEGGSSARNLDNFVEELVDKILFSESKV</sequence>
<proteinExistence type="evidence at transcript level"/>
<protein>
    <recommendedName>
        <fullName evidence="4">UDP-glycosyltransferases domain-containing protein</fullName>
    </recommendedName>
</protein>
<evidence type="ECO:0000313" key="3">
    <source>
        <dbReference type="EMBL" id="ADE76584.1"/>
    </source>
</evidence>
<accession>D5AAL5</accession>
<name>D5AAL5_PICSI</name>
<dbReference type="CDD" id="cd03784">
    <property type="entry name" value="GT1_Gtf-like"/>
    <property type="match status" value="1"/>
</dbReference>
<dbReference type="Pfam" id="PF00201">
    <property type="entry name" value="UDPGT"/>
    <property type="match status" value="1"/>
</dbReference>
<dbReference type="SUPFAM" id="SSF53756">
    <property type="entry name" value="UDP-Glycosyltransferase/glycogen phosphorylase"/>
    <property type="match status" value="1"/>
</dbReference>
<dbReference type="InterPro" id="IPR002213">
    <property type="entry name" value="UDP_glucos_trans"/>
</dbReference>
<evidence type="ECO:0000256" key="2">
    <source>
        <dbReference type="ARBA" id="ARBA00022679"/>
    </source>
</evidence>
<reference evidence="3" key="1">
    <citation type="submission" date="2010-04" db="EMBL/GenBank/DDBJ databases">
        <authorList>
            <person name="Reid K.E."/>
            <person name="Liao N."/>
            <person name="Chan S."/>
            <person name="Docking R."/>
            <person name="Taylor G."/>
            <person name="Moore R."/>
            <person name="Mayo M."/>
            <person name="Munro S."/>
            <person name="King J."/>
            <person name="Yanchuk A."/>
            <person name="Holt R."/>
            <person name="Jones S."/>
            <person name="Marra M."/>
            <person name="Ritland C.E."/>
            <person name="Ritland K."/>
            <person name="Bohlmann J."/>
        </authorList>
    </citation>
    <scope>NUCLEOTIDE SEQUENCE</scope>
    <source>
        <tissue evidence="3">Bud</tissue>
    </source>
</reference>
<dbReference type="Gene3D" id="3.40.50.2000">
    <property type="entry name" value="Glycogen Phosphorylase B"/>
    <property type="match status" value="2"/>
</dbReference>
<evidence type="ECO:0000256" key="1">
    <source>
        <dbReference type="ARBA" id="ARBA00009995"/>
    </source>
</evidence>
<dbReference type="PANTHER" id="PTHR48045:SF39">
    <property type="entry name" value="UDP-GLYCOSYLTRANSFERASE 86A1-LIKE"/>
    <property type="match status" value="1"/>
</dbReference>
<dbReference type="CAZy" id="GT1">
    <property type="family name" value="Glycosyltransferase Family 1"/>
</dbReference>
<dbReference type="AlphaFoldDB" id="D5AAL5"/>
<keyword evidence="2" id="KW-0808">Transferase</keyword>